<protein>
    <recommendedName>
        <fullName evidence="4">Centrosomal protein kizuna</fullName>
    </recommendedName>
    <alternativeName>
        <fullName evidence="9">Polo-like kinase 1 substrate 1</fullName>
    </alternativeName>
</protein>
<evidence type="ECO:0000256" key="1">
    <source>
        <dbReference type="ARBA" id="ARBA00004120"/>
    </source>
</evidence>
<evidence type="ECO:0000256" key="9">
    <source>
        <dbReference type="ARBA" id="ARBA00031153"/>
    </source>
</evidence>
<comment type="similarity">
    <text evidence="3">Belongs to the kizuna family.</text>
</comment>
<accession>A0A3B3QCH6</accession>
<feature type="compositionally biased region" description="Polar residues" evidence="10">
    <location>
        <begin position="637"/>
        <end position="659"/>
    </location>
</feature>
<evidence type="ECO:0000256" key="3">
    <source>
        <dbReference type="ARBA" id="ARBA00010767"/>
    </source>
</evidence>
<evidence type="ECO:0000256" key="5">
    <source>
        <dbReference type="ARBA" id="ARBA00022490"/>
    </source>
</evidence>
<feature type="region of interest" description="Disordered" evidence="10">
    <location>
        <begin position="194"/>
        <end position="345"/>
    </location>
</feature>
<keyword evidence="12" id="KW-1185">Reference proteome</keyword>
<feature type="region of interest" description="Disordered" evidence="10">
    <location>
        <begin position="618"/>
        <end position="706"/>
    </location>
</feature>
<dbReference type="Ensembl" id="ENSPKIT00000028409.1">
    <property type="protein sequence ID" value="ENSPKIP00000004427.1"/>
    <property type="gene ID" value="ENSPKIG00000021533.1"/>
</dbReference>
<evidence type="ECO:0000256" key="10">
    <source>
        <dbReference type="SAM" id="MobiDB-lite"/>
    </source>
</evidence>
<dbReference type="InterPro" id="IPR026742">
    <property type="entry name" value="Centrosomal_kizuma"/>
</dbReference>
<evidence type="ECO:0000256" key="8">
    <source>
        <dbReference type="ARBA" id="ARBA00024919"/>
    </source>
</evidence>
<dbReference type="GeneTree" id="ENSGT00390000010121"/>
<dbReference type="Proteomes" id="UP000261540">
    <property type="component" value="Unplaced"/>
</dbReference>
<evidence type="ECO:0000256" key="6">
    <source>
        <dbReference type="ARBA" id="ARBA00023212"/>
    </source>
</evidence>
<feature type="region of interest" description="Disordered" evidence="10">
    <location>
        <begin position="546"/>
        <end position="598"/>
    </location>
</feature>
<comment type="subcellular location">
    <subcellularLocation>
        <location evidence="1">Cytoplasm</location>
        <location evidence="1">Cytoskeleton</location>
        <location evidence="1">Cilium basal body</location>
    </subcellularLocation>
    <subcellularLocation>
        <location evidence="2">Cytoplasm</location>
        <location evidence="2">Cytoskeleton</location>
        <location evidence="2">Microtubule organizing center</location>
        <location evidence="2">Centrosome</location>
    </subcellularLocation>
</comment>
<dbReference type="PANTHER" id="PTHR16299">
    <property type="entry name" value="CENTROSOMAL PROTEIN KIZUNA"/>
    <property type="match status" value="1"/>
</dbReference>
<proteinExistence type="inferred from homology"/>
<evidence type="ECO:0000313" key="12">
    <source>
        <dbReference type="Proteomes" id="UP000261540"/>
    </source>
</evidence>
<feature type="compositionally biased region" description="Polar residues" evidence="10">
    <location>
        <begin position="269"/>
        <end position="279"/>
    </location>
</feature>
<sequence>MTTDVASAESGAACQNHTQPMASCDSRYFEKTGALLENLRQNEKRRLELERDLCAYYRNRNCQMSTAKLQHYLKNVCEREKRAKRRNLDLMKDVEHMCPRGGASSPGRSDLHQEKDKCRNHIEQLMGKGRNAKEDKAEICKVCTVYSDEPIVSKAQKSRPSDVLPGRLWGSGALSAPGLLREVAEPWDANEKKDGALPFLSTAGGPHESDGSSTSRLISRSPQETTAADASGPSLVASGSPEEDRHHPKVSSNARVTKENITRPPQRPSPQNESKNDASCTGDDENSKSCSVSNLTPKKPSNPSSKHSLSLNDVKDLVGLPGGSDITDTHFSETGPHGTPAEEGHMTADVKGFSGDVWRAVSVESEVREEHGWSSVVSEVTSMGLSLEGFFHLMNSIEGRLDQRENELYKISSISEEKLNNLISLCNGKAALNGVDLEACGAVVLHQLQRLSWSVSKGCLLPEEIVSANWTSADEKKIRSCLPPDGSTLFERWLQHAHALENSGLFTTNQIVELFTPLLVQNDASYLEKAKVLVKKILPQASDASLSESNRSSCDLPSLLDDSEEIKTPGPDHWLRDNRKQGGQSGEEDSKEESFVESIPIRETKAYQLLKQSVAQQRRLSSEEEDDESDVDLSVDRQTNTSRGPPVPSKTSPSRSQQGHRVWAEGGASAVRSKAFWGESDDGSSDIEAVLRPTPRHTDDDFDFYD</sequence>
<dbReference type="GO" id="GO:0005813">
    <property type="term" value="C:centrosome"/>
    <property type="evidence" value="ECO:0007669"/>
    <property type="project" value="UniProtKB-SubCell"/>
</dbReference>
<reference evidence="11" key="2">
    <citation type="submission" date="2025-09" db="UniProtKB">
        <authorList>
            <consortium name="Ensembl"/>
        </authorList>
    </citation>
    <scope>IDENTIFICATION</scope>
</reference>
<dbReference type="AlphaFoldDB" id="A0A3B3QCH6"/>
<evidence type="ECO:0000256" key="7">
    <source>
        <dbReference type="ARBA" id="ARBA00023273"/>
    </source>
</evidence>
<reference evidence="11" key="1">
    <citation type="submission" date="2025-08" db="UniProtKB">
        <authorList>
            <consortium name="Ensembl"/>
        </authorList>
    </citation>
    <scope>IDENTIFICATION</scope>
</reference>
<keyword evidence="5" id="KW-0963">Cytoplasm</keyword>
<keyword evidence="7" id="KW-0966">Cell projection</keyword>
<evidence type="ECO:0000256" key="2">
    <source>
        <dbReference type="ARBA" id="ARBA00004300"/>
    </source>
</evidence>
<keyword evidence="6" id="KW-0206">Cytoskeleton</keyword>
<evidence type="ECO:0000313" key="11">
    <source>
        <dbReference type="Ensembl" id="ENSPKIP00000004427.1"/>
    </source>
</evidence>
<name>A0A3B3QCH6_9TELE</name>
<dbReference type="STRING" id="1676925.ENSPKIP00000004427"/>
<feature type="compositionally biased region" description="Acidic residues" evidence="10">
    <location>
        <begin position="623"/>
        <end position="633"/>
    </location>
</feature>
<feature type="compositionally biased region" description="Low complexity" evidence="10">
    <location>
        <begin position="293"/>
        <end position="312"/>
    </location>
</feature>
<evidence type="ECO:0000256" key="4">
    <source>
        <dbReference type="ARBA" id="ARBA00013872"/>
    </source>
</evidence>
<dbReference type="GO" id="GO:0007051">
    <property type="term" value="P:spindle organization"/>
    <property type="evidence" value="ECO:0007669"/>
    <property type="project" value="InterPro"/>
</dbReference>
<comment type="function">
    <text evidence="8">Centrosomal protein required for establishing a robust mitotic centrosome architecture that can endure the forces that converge on the centrosomes during spindle formation. Required for stabilizing the expanded pericentriolar material around the centriole.</text>
</comment>
<dbReference type="PANTHER" id="PTHR16299:SF2">
    <property type="entry name" value="CENTROSOMAL PROTEIN KIZUNA"/>
    <property type="match status" value="1"/>
</dbReference>
<feature type="compositionally biased region" description="Polar residues" evidence="10">
    <location>
        <begin position="211"/>
        <end position="228"/>
    </location>
</feature>
<organism evidence="11 12">
    <name type="scientific">Paramormyrops kingsleyae</name>
    <dbReference type="NCBI Taxonomy" id="1676925"/>
    <lineage>
        <taxon>Eukaryota</taxon>
        <taxon>Metazoa</taxon>
        <taxon>Chordata</taxon>
        <taxon>Craniata</taxon>
        <taxon>Vertebrata</taxon>
        <taxon>Euteleostomi</taxon>
        <taxon>Actinopterygii</taxon>
        <taxon>Neopterygii</taxon>
        <taxon>Teleostei</taxon>
        <taxon>Osteoglossocephala</taxon>
        <taxon>Osteoglossomorpha</taxon>
        <taxon>Osteoglossiformes</taxon>
        <taxon>Mormyridae</taxon>
        <taxon>Paramormyrops</taxon>
    </lineage>
</organism>